<keyword evidence="5 7" id="KW-0119">Carbohydrate metabolism</keyword>
<comment type="subcellular location">
    <subcellularLocation>
        <location evidence="1 7">Cytoplasm</location>
    </subcellularLocation>
</comment>
<dbReference type="GO" id="GO:0016791">
    <property type="term" value="F:phosphatase activity"/>
    <property type="evidence" value="ECO:0007669"/>
    <property type="project" value="InterPro"/>
</dbReference>
<reference evidence="11 12" key="1">
    <citation type="submission" date="2018-03" db="EMBL/GenBank/DDBJ databases">
        <title>Genomic Encyclopedia of Type Strains, Phase III (KMG-III): the genomes of soil and plant-associated and newly described type strains.</title>
        <authorList>
            <person name="Whitman W."/>
        </authorList>
    </citation>
    <scope>NUCLEOTIDE SEQUENCE [LARGE SCALE GENOMIC DNA]</scope>
    <source>
        <strain evidence="11 12">CGMCC 1.12700</strain>
    </source>
</reference>
<dbReference type="SUPFAM" id="SSF56784">
    <property type="entry name" value="HAD-like"/>
    <property type="match status" value="1"/>
</dbReference>
<dbReference type="EC" id="3.1.3.-" evidence="7"/>
<keyword evidence="3 10" id="KW-0479">Metal-binding</keyword>
<dbReference type="NCBIfam" id="TIGR01656">
    <property type="entry name" value="Histidinol-ppas"/>
    <property type="match status" value="1"/>
</dbReference>
<evidence type="ECO:0000256" key="8">
    <source>
        <dbReference type="PIRSR" id="PIRSR004682-1"/>
    </source>
</evidence>
<dbReference type="GO" id="GO:0046872">
    <property type="term" value="F:metal ion binding"/>
    <property type="evidence" value="ECO:0007669"/>
    <property type="project" value="UniProtKB-KW"/>
</dbReference>
<gene>
    <name evidence="11" type="ORF">B0I18_112125</name>
</gene>
<keyword evidence="2 7" id="KW-0963">Cytoplasm</keyword>
<dbReference type="GO" id="GO:0005975">
    <property type="term" value="P:carbohydrate metabolic process"/>
    <property type="evidence" value="ECO:0007669"/>
    <property type="project" value="InterPro"/>
</dbReference>
<dbReference type="InterPro" id="IPR036412">
    <property type="entry name" value="HAD-like_sf"/>
</dbReference>
<feature type="site" description="Stabilizes the phosphoryl group" evidence="9">
    <location>
        <position position="52"/>
    </location>
</feature>
<dbReference type="PANTHER" id="PTHR42891:SF1">
    <property type="entry name" value="D-GLYCERO-BETA-D-MANNO-HEPTOSE-1,7-BISPHOSPHATE 7-PHOSPHATASE"/>
    <property type="match status" value="1"/>
</dbReference>
<dbReference type="Proteomes" id="UP000240572">
    <property type="component" value="Unassembled WGS sequence"/>
</dbReference>
<evidence type="ECO:0000256" key="4">
    <source>
        <dbReference type="ARBA" id="ARBA00022801"/>
    </source>
</evidence>
<comment type="cofactor">
    <cofactor evidence="10">
        <name>Mg(2+)</name>
        <dbReference type="ChEBI" id="CHEBI:18420"/>
    </cofactor>
</comment>
<dbReference type="NCBIfam" id="TIGR01662">
    <property type="entry name" value="HAD-SF-IIIA"/>
    <property type="match status" value="1"/>
</dbReference>
<dbReference type="EMBL" id="PYGD01000012">
    <property type="protein sequence ID" value="PSK89324.1"/>
    <property type="molecule type" value="Genomic_DNA"/>
</dbReference>
<dbReference type="AlphaFoldDB" id="A0A2P8CWG4"/>
<dbReference type="OrthoDB" id="9803871at2"/>
<dbReference type="PANTHER" id="PTHR42891">
    <property type="entry name" value="D-GLYCERO-BETA-D-MANNO-HEPTOSE-1,7-BISPHOSPHATE 7-PHOSPHATASE"/>
    <property type="match status" value="1"/>
</dbReference>
<dbReference type="Gene3D" id="3.40.50.1000">
    <property type="entry name" value="HAD superfamily/HAD-like"/>
    <property type="match status" value="1"/>
</dbReference>
<sequence length="179" mass="20409">MATALFLDRDGVINEEKDGSYIFHKDEFVFYDGALEALAALSQLFDHVFIVTNQRGVGRGYMTERALLDIHDHLTEEVVAAGGKIDRIYFAASIDSNHSHRKPNTGMAEDAKKDFPAIDFNRSIMVGNNLSDMEFGRRMGMHTIFLHTTQDRIDLPHELIDRQYDSLAAFYTDYKTLQK</sequence>
<evidence type="ECO:0000256" key="10">
    <source>
        <dbReference type="PIRSR" id="PIRSR004682-4"/>
    </source>
</evidence>
<evidence type="ECO:0000256" key="7">
    <source>
        <dbReference type="PIRNR" id="PIRNR004682"/>
    </source>
</evidence>
<evidence type="ECO:0000256" key="2">
    <source>
        <dbReference type="ARBA" id="ARBA00022490"/>
    </source>
</evidence>
<evidence type="ECO:0000313" key="12">
    <source>
        <dbReference type="Proteomes" id="UP000240572"/>
    </source>
</evidence>
<dbReference type="RefSeq" id="WP_106524973.1">
    <property type="nucleotide sequence ID" value="NZ_PYGD01000012.1"/>
</dbReference>
<evidence type="ECO:0000256" key="5">
    <source>
        <dbReference type="ARBA" id="ARBA00023277"/>
    </source>
</evidence>
<dbReference type="GO" id="GO:0005737">
    <property type="term" value="C:cytoplasm"/>
    <property type="evidence" value="ECO:0007669"/>
    <property type="project" value="UniProtKB-SubCell"/>
</dbReference>
<dbReference type="Pfam" id="PF13242">
    <property type="entry name" value="Hydrolase_like"/>
    <property type="match status" value="1"/>
</dbReference>
<comment type="similarity">
    <text evidence="7">Belongs to the gmhB family.</text>
</comment>
<dbReference type="PIRSF" id="PIRSF004682">
    <property type="entry name" value="GmhB"/>
    <property type="match status" value="1"/>
</dbReference>
<keyword evidence="12" id="KW-1185">Reference proteome</keyword>
<feature type="site" description="Contributes to substrate recognition" evidence="9">
    <location>
        <position position="101"/>
    </location>
</feature>
<evidence type="ECO:0000256" key="6">
    <source>
        <dbReference type="ARBA" id="ARBA00031828"/>
    </source>
</evidence>
<dbReference type="InterPro" id="IPR006549">
    <property type="entry name" value="HAD-SF_hydro_IIIA"/>
</dbReference>
<dbReference type="InterPro" id="IPR023214">
    <property type="entry name" value="HAD_sf"/>
</dbReference>
<keyword evidence="10" id="KW-0460">Magnesium</keyword>
<dbReference type="InterPro" id="IPR006543">
    <property type="entry name" value="Histidinol-phos"/>
</dbReference>
<feature type="binding site" evidence="10">
    <location>
        <position position="10"/>
    </location>
    <ligand>
        <name>Mg(2+)</name>
        <dbReference type="ChEBI" id="CHEBI:18420"/>
    </ligand>
</feature>
<name>A0A2P8CWG4_9BACT</name>
<feature type="site" description="Stabilizes the phosphoryl group" evidence="9">
    <location>
        <position position="102"/>
    </location>
</feature>
<evidence type="ECO:0000256" key="1">
    <source>
        <dbReference type="ARBA" id="ARBA00004496"/>
    </source>
</evidence>
<evidence type="ECO:0000313" key="11">
    <source>
        <dbReference type="EMBL" id="PSK89324.1"/>
    </source>
</evidence>
<evidence type="ECO:0000256" key="3">
    <source>
        <dbReference type="ARBA" id="ARBA00022723"/>
    </source>
</evidence>
<accession>A0A2P8CWG4</accession>
<protein>
    <recommendedName>
        <fullName evidence="6 7">D,D-heptose 1,7-bisphosphate phosphatase</fullName>
        <ecNumber evidence="7">3.1.3.-</ecNumber>
    </recommendedName>
</protein>
<feature type="binding site" evidence="10">
    <location>
        <position position="8"/>
    </location>
    <ligand>
        <name>Mg(2+)</name>
        <dbReference type="ChEBI" id="CHEBI:18420"/>
    </ligand>
</feature>
<feature type="active site" description="Nucleophile" evidence="8">
    <location>
        <position position="8"/>
    </location>
</feature>
<dbReference type="InterPro" id="IPR004446">
    <property type="entry name" value="Heptose_bisP_phosphatase"/>
</dbReference>
<keyword evidence="4 7" id="KW-0378">Hydrolase</keyword>
<comment type="caution">
    <text evidence="11">The sequence shown here is derived from an EMBL/GenBank/DDBJ whole genome shotgun (WGS) entry which is preliminary data.</text>
</comment>
<evidence type="ECO:0000256" key="9">
    <source>
        <dbReference type="PIRSR" id="PIRSR004682-3"/>
    </source>
</evidence>
<feature type="active site" description="Proton donor" evidence="8">
    <location>
        <position position="10"/>
    </location>
</feature>
<organism evidence="11 12">
    <name type="scientific">Taibaiella chishuiensis</name>
    <dbReference type="NCBI Taxonomy" id="1434707"/>
    <lineage>
        <taxon>Bacteria</taxon>
        <taxon>Pseudomonadati</taxon>
        <taxon>Bacteroidota</taxon>
        <taxon>Chitinophagia</taxon>
        <taxon>Chitinophagales</taxon>
        <taxon>Chitinophagaceae</taxon>
        <taxon>Taibaiella</taxon>
    </lineage>
</organism>
<proteinExistence type="inferred from homology"/>